<evidence type="ECO:0000256" key="6">
    <source>
        <dbReference type="ARBA" id="ARBA00023052"/>
    </source>
</evidence>
<dbReference type="InterPro" id="IPR029061">
    <property type="entry name" value="THDP-binding"/>
</dbReference>
<dbReference type="SUPFAM" id="SSF52922">
    <property type="entry name" value="TK C-terminal domain-like"/>
    <property type="match status" value="1"/>
</dbReference>
<evidence type="ECO:0000256" key="4">
    <source>
        <dbReference type="ARBA" id="ARBA00022532"/>
    </source>
</evidence>
<evidence type="ECO:0000256" key="7">
    <source>
        <dbReference type="ARBA" id="ARBA00023315"/>
    </source>
</evidence>
<dbReference type="AlphaFoldDB" id="A0A7I7T8B7"/>
<feature type="domain" description="Transketolase-like pyrimidine-binding" evidence="9">
    <location>
        <begin position="338"/>
        <end position="513"/>
    </location>
</feature>
<keyword evidence="7" id="KW-0012">Acyltransferase</keyword>
<evidence type="ECO:0000256" key="8">
    <source>
        <dbReference type="ARBA" id="ARBA00051911"/>
    </source>
</evidence>
<dbReference type="KEGG" id="mhev:MHEL_37570"/>
<evidence type="ECO:0000256" key="5">
    <source>
        <dbReference type="ARBA" id="ARBA00023002"/>
    </source>
</evidence>
<evidence type="ECO:0000313" key="11">
    <source>
        <dbReference type="Proteomes" id="UP000467148"/>
    </source>
</evidence>
<organism evidence="10 11">
    <name type="scientific">Mycolicibacterium helvum</name>
    <dbReference type="NCBI Taxonomy" id="1534349"/>
    <lineage>
        <taxon>Bacteria</taxon>
        <taxon>Bacillati</taxon>
        <taxon>Actinomycetota</taxon>
        <taxon>Actinomycetes</taxon>
        <taxon>Mycobacteriales</taxon>
        <taxon>Mycobacteriaceae</taxon>
        <taxon>Mycolicibacterium</taxon>
    </lineage>
</organism>
<dbReference type="GO" id="GO:0000287">
    <property type="term" value="F:magnesium ion binding"/>
    <property type="evidence" value="ECO:0007669"/>
    <property type="project" value="UniProtKB-ARBA"/>
</dbReference>
<protein>
    <recommendedName>
        <fullName evidence="3">dihydrolipoyllysine-residue succinyltransferase</fullName>
        <ecNumber evidence="3">2.3.1.61</ecNumber>
    </recommendedName>
</protein>
<dbReference type="PANTHER" id="PTHR43257">
    <property type="entry name" value="PYRUVATE DEHYDROGENASE E1 COMPONENT BETA SUBUNIT"/>
    <property type="match status" value="1"/>
</dbReference>
<comment type="cofactor">
    <cofactor evidence="2">
        <name>thiamine diphosphate</name>
        <dbReference type="ChEBI" id="CHEBI:58937"/>
    </cofactor>
</comment>
<evidence type="ECO:0000256" key="1">
    <source>
        <dbReference type="ARBA" id="ARBA00001946"/>
    </source>
</evidence>
<evidence type="ECO:0000259" key="9">
    <source>
        <dbReference type="SMART" id="SM00861"/>
    </source>
</evidence>
<evidence type="ECO:0000256" key="2">
    <source>
        <dbReference type="ARBA" id="ARBA00001964"/>
    </source>
</evidence>
<dbReference type="EC" id="2.3.1.61" evidence="3"/>
<accession>A0A7I7T8B7</accession>
<dbReference type="GO" id="GO:0004591">
    <property type="term" value="F:oxoglutarate dehydrogenase (succinyl-transferring) activity"/>
    <property type="evidence" value="ECO:0007669"/>
    <property type="project" value="UniProtKB-EC"/>
</dbReference>
<dbReference type="Proteomes" id="UP000467148">
    <property type="component" value="Chromosome"/>
</dbReference>
<evidence type="ECO:0000313" key="10">
    <source>
        <dbReference type="EMBL" id="BBY65514.1"/>
    </source>
</evidence>
<comment type="catalytic activity">
    <reaction evidence="8">
        <text>N(6)-[(R)-lipoyl]-L-lysyl-[protein] + 2-oxoglutarate + H(+) = N(6)-[(R)-S(8)-succinyldihydrolipoyl]-L-lysyl-[protein] + CO2</text>
        <dbReference type="Rhea" id="RHEA:12188"/>
        <dbReference type="Rhea" id="RHEA-COMP:10474"/>
        <dbReference type="Rhea" id="RHEA-COMP:20092"/>
        <dbReference type="ChEBI" id="CHEBI:15378"/>
        <dbReference type="ChEBI" id="CHEBI:16526"/>
        <dbReference type="ChEBI" id="CHEBI:16810"/>
        <dbReference type="ChEBI" id="CHEBI:83099"/>
        <dbReference type="ChEBI" id="CHEBI:83120"/>
        <dbReference type="EC" id="1.2.4.2"/>
    </reaction>
</comment>
<dbReference type="FunFam" id="3.40.50.970:FF:000001">
    <property type="entry name" value="Pyruvate dehydrogenase E1 beta subunit"/>
    <property type="match status" value="1"/>
</dbReference>
<keyword evidence="4" id="KW-0816">Tricarboxylic acid cycle</keyword>
<comment type="cofactor">
    <cofactor evidence="1">
        <name>Mg(2+)</name>
        <dbReference type="ChEBI" id="CHEBI:18420"/>
    </cofactor>
</comment>
<gene>
    <name evidence="10" type="primary">bkdA</name>
    <name evidence="10" type="ORF">MHEL_37570</name>
</gene>
<dbReference type="CDD" id="cd07036">
    <property type="entry name" value="TPP_PYR_E1-PDHc-beta_like"/>
    <property type="match status" value="1"/>
</dbReference>
<dbReference type="Gene3D" id="3.40.50.970">
    <property type="match status" value="2"/>
</dbReference>
<dbReference type="GO" id="GO:0004149">
    <property type="term" value="F:dihydrolipoyllysine-residue succinyltransferase activity"/>
    <property type="evidence" value="ECO:0007669"/>
    <property type="project" value="UniProtKB-EC"/>
</dbReference>
<evidence type="ECO:0000256" key="3">
    <source>
        <dbReference type="ARBA" id="ARBA00012945"/>
    </source>
</evidence>
<dbReference type="Pfam" id="PF00676">
    <property type="entry name" value="E1_dh"/>
    <property type="match status" value="1"/>
</dbReference>
<name>A0A7I7T8B7_9MYCO</name>
<reference evidence="10 11" key="1">
    <citation type="journal article" date="2019" name="Emerg. Microbes Infect.">
        <title>Comprehensive subspecies identification of 175 nontuberculous mycobacteria species based on 7547 genomic profiles.</title>
        <authorList>
            <person name="Matsumoto Y."/>
            <person name="Kinjo T."/>
            <person name="Motooka D."/>
            <person name="Nabeya D."/>
            <person name="Jung N."/>
            <person name="Uechi K."/>
            <person name="Horii T."/>
            <person name="Iida T."/>
            <person name="Fujita J."/>
            <person name="Nakamura S."/>
        </authorList>
    </citation>
    <scope>NUCLEOTIDE SEQUENCE [LARGE SCALE GENOMIC DNA]</scope>
    <source>
        <strain evidence="10 11">JCM 30396</strain>
    </source>
</reference>
<keyword evidence="11" id="KW-1185">Reference proteome</keyword>
<dbReference type="Gene3D" id="3.40.50.920">
    <property type="match status" value="1"/>
</dbReference>
<dbReference type="PANTHER" id="PTHR43257:SF2">
    <property type="entry name" value="PYRUVATE DEHYDROGENASE E1 COMPONENT SUBUNIT BETA"/>
    <property type="match status" value="1"/>
</dbReference>
<dbReference type="CDD" id="cd02000">
    <property type="entry name" value="TPP_E1_PDC_ADC_BCADC"/>
    <property type="match status" value="1"/>
</dbReference>
<dbReference type="GO" id="GO:0006099">
    <property type="term" value="P:tricarboxylic acid cycle"/>
    <property type="evidence" value="ECO:0007669"/>
    <property type="project" value="UniProtKB-KW"/>
</dbReference>
<dbReference type="Pfam" id="PF02780">
    <property type="entry name" value="Transketolase_C"/>
    <property type="match status" value="1"/>
</dbReference>
<dbReference type="SUPFAM" id="SSF52518">
    <property type="entry name" value="Thiamin diphosphate-binding fold (THDP-binding)"/>
    <property type="match status" value="2"/>
</dbReference>
<sequence>MSTHPFSAAQAYRQMALIRRFEEQILDLGREGVIAGSIHLCLGQEAIPVGALAALQEQDRVLSTYRGHGWALACGTDPEALMAEIAQRGNGVNGGRAGSPLLSDPDHGFLGENSIVGAGVPIADGVALASQYLGTNRVVVTSVGDGAMNQGATTEGMIFAAARNLPVIFLCENNGWAEMTAISGINRVPDLAERSHGLGIESHVVDGNDPFAVYEAVGAAAAKCRSGEGPILLECKTSRLSGHYNKDIQHYRPEADADAARAADPLPRLILRALDEGALTEDEIDDIDEQVYKLIDSIAQRVRTAPDPVVADVYTHVLAPDTTSDTRPTSPVEPAKELSYLRAINLALRTEMDNRPEVAIWGEDVGFAGGIFGVTRGLQKDYGERRIFDTPIAEAAILGAAVGAAMEGMRPVVEIMWADFLFVALDQIINQAANVRYVSRSRLTAPMVVRMQQGVTPGSCAQHSQSIEAILAHIPGIKVGLPATAQDAYSMTRAAIADPDPTILIEHRSLYQETGSVTAGGEVQAAAGARKHRDGSDLAIITWGSMLHEALSAADDLALNGIHASVLDLRWLRPLDDAAIADVVRAAGGRVVVAHEANLTAGFGAEIAAHITERHFDILAAPVSRIGLNDLRMPSAPVLQAAVLPRAADIVDAARKLVTPAHV</sequence>
<dbReference type="InterPro" id="IPR005475">
    <property type="entry name" value="Transketolase-like_Pyr-bd"/>
</dbReference>
<dbReference type="SMART" id="SM00861">
    <property type="entry name" value="Transket_pyr"/>
    <property type="match status" value="1"/>
</dbReference>
<keyword evidence="5" id="KW-0560">Oxidoreductase</keyword>
<dbReference type="InterPro" id="IPR009014">
    <property type="entry name" value="Transketo_C/PFOR_II"/>
</dbReference>
<dbReference type="InterPro" id="IPR001017">
    <property type="entry name" value="DH_E1"/>
</dbReference>
<proteinExistence type="predicted"/>
<dbReference type="EMBL" id="AP022596">
    <property type="protein sequence ID" value="BBY65514.1"/>
    <property type="molecule type" value="Genomic_DNA"/>
</dbReference>
<dbReference type="InterPro" id="IPR033248">
    <property type="entry name" value="Transketolase_C"/>
</dbReference>
<keyword evidence="6" id="KW-0786">Thiamine pyrophosphate</keyword>
<keyword evidence="7" id="KW-0808">Transferase</keyword>
<dbReference type="Pfam" id="PF02779">
    <property type="entry name" value="Transket_pyr"/>
    <property type="match status" value="1"/>
</dbReference>
<dbReference type="RefSeq" id="WP_220101370.1">
    <property type="nucleotide sequence ID" value="NZ_AP022596.1"/>
</dbReference>